<comment type="caution">
    <text evidence="6">The sequence shown here is derived from an EMBL/GenBank/DDBJ whole genome shotgun (WGS) entry which is preliminary data.</text>
</comment>
<dbReference type="InterPro" id="IPR050482">
    <property type="entry name" value="Sensor_HK_TwoCompSys"/>
</dbReference>
<keyword evidence="4" id="KW-0472">Membrane</keyword>
<sequence>MTRPGRFRSGMPRPGGPATERLRATLMTGLGVASLVYTALGLGAAGGQLERLHVFGTVLYALCAALPPLAGLLALRGHRHTAVPLALTAVYCLLVLLAIVLWLPLMTAPQMPQPAPWPYSILTIPAAAAGLLWSPPAAWSYLGILSVATGLLRHATAPVLGWIVAVQDAVFAFTFAAVFLALIQGALAGGRELDRSAAVARAATAREARLSSEHRQRIRLDALVHDHVLAVLLAAGRGDPAVQDQVPASARTALELLHDSPAGPGDPVPAREAAARIRDAVPAGFEWHARVPEHLFLPPEAAAALVEATTEAVRNSCRHAGDAARRVHVRGRSGEAAWLRVRIEDEGTGFEPAAVPSERLGLRVSVLERMSALPGGSASVRSAPGRGTVVDVCWQAP</sequence>
<dbReference type="GO" id="GO:0000160">
    <property type="term" value="P:phosphorelay signal transduction system"/>
    <property type="evidence" value="ECO:0007669"/>
    <property type="project" value="UniProtKB-KW"/>
</dbReference>
<proteinExistence type="predicted"/>
<keyword evidence="7" id="KW-1185">Reference proteome</keyword>
<dbReference type="Proteomes" id="UP000616114">
    <property type="component" value="Unassembled WGS sequence"/>
</dbReference>
<dbReference type="InterPro" id="IPR036890">
    <property type="entry name" value="HATPase_C_sf"/>
</dbReference>
<feature type="domain" description="Histidine kinase/HSP90-like ATPase" evidence="5">
    <location>
        <begin position="303"/>
        <end position="394"/>
    </location>
</feature>
<feature type="transmembrane region" description="Helical" evidence="4">
    <location>
        <begin position="52"/>
        <end position="75"/>
    </location>
</feature>
<evidence type="ECO:0000256" key="2">
    <source>
        <dbReference type="ARBA" id="ARBA00022777"/>
    </source>
</evidence>
<evidence type="ECO:0000256" key="1">
    <source>
        <dbReference type="ARBA" id="ARBA00022679"/>
    </source>
</evidence>
<dbReference type="AlphaFoldDB" id="A0A8J2XJU4"/>
<dbReference type="Pfam" id="PF02518">
    <property type="entry name" value="HATPase_c"/>
    <property type="match status" value="1"/>
</dbReference>
<keyword evidence="2" id="KW-0418">Kinase</keyword>
<gene>
    <name evidence="6" type="ORF">GCM10011333_09740</name>
</gene>
<evidence type="ECO:0000256" key="4">
    <source>
        <dbReference type="SAM" id="Phobius"/>
    </source>
</evidence>
<evidence type="ECO:0000313" key="7">
    <source>
        <dbReference type="Proteomes" id="UP000616114"/>
    </source>
</evidence>
<feature type="transmembrane region" description="Helical" evidence="4">
    <location>
        <begin position="169"/>
        <end position="188"/>
    </location>
</feature>
<accession>A0A8J2XJU4</accession>
<evidence type="ECO:0000313" key="6">
    <source>
        <dbReference type="EMBL" id="GGA08821.1"/>
    </source>
</evidence>
<dbReference type="GO" id="GO:0016301">
    <property type="term" value="F:kinase activity"/>
    <property type="evidence" value="ECO:0007669"/>
    <property type="project" value="UniProtKB-KW"/>
</dbReference>
<evidence type="ECO:0000256" key="3">
    <source>
        <dbReference type="ARBA" id="ARBA00023012"/>
    </source>
</evidence>
<evidence type="ECO:0000259" key="5">
    <source>
        <dbReference type="Pfam" id="PF02518"/>
    </source>
</evidence>
<reference evidence="6" key="2">
    <citation type="submission" date="2020-09" db="EMBL/GenBank/DDBJ databases">
        <authorList>
            <person name="Sun Q."/>
            <person name="Zhou Y."/>
        </authorList>
    </citation>
    <scope>NUCLEOTIDE SEQUENCE</scope>
    <source>
        <strain evidence="6">CGMCC 1.12785</strain>
    </source>
</reference>
<dbReference type="EMBL" id="BMFY01000003">
    <property type="protein sequence ID" value="GGA08821.1"/>
    <property type="molecule type" value="Genomic_DNA"/>
</dbReference>
<keyword evidence="1" id="KW-0808">Transferase</keyword>
<keyword evidence="4" id="KW-1133">Transmembrane helix</keyword>
<protein>
    <recommendedName>
        <fullName evidence="5">Histidine kinase/HSP90-like ATPase domain-containing protein</fullName>
    </recommendedName>
</protein>
<dbReference type="Gene3D" id="3.30.565.10">
    <property type="entry name" value="Histidine kinase-like ATPase, C-terminal domain"/>
    <property type="match status" value="1"/>
</dbReference>
<dbReference type="SUPFAM" id="SSF55874">
    <property type="entry name" value="ATPase domain of HSP90 chaperone/DNA topoisomerase II/histidine kinase"/>
    <property type="match status" value="1"/>
</dbReference>
<keyword evidence="4" id="KW-0812">Transmembrane</keyword>
<feature type="transmembrane region" description="Helical" evidence="4">
    <location>
        <begin position="82"/>
        <end position="105"/>
    </location>
</feature>
<organism evidence="6 7">
    <name type="scientific">Sediminivirga luteola</name>
    <dbReference type="NCBI Taxonomy" id="1774748"/>
    <lineage>
        <taxon>Bacteria</taxon>
        <taxon>Bacillati</taxon>
        <taxon>Actinomycetota</taxon>
        <taxon>Actinomycetes</taxon>
        <taxon>Micrococcales</taxon>
        <taxon>Brevibacteriaceae</taxon>
        <taxon>Sediminivirga</taxon>
    </lineage>
</organism>
<keyword evidence="3" id="KW-0902">Two-component regulatory system</keyword>
<feature type="transmembrane region" description="Helical" evidence="4">
    <location>
        <begin position="21"/>
        <end position="40"/>
    </location>
</feature>
<dbReference type="PANTHER" id="PTHR24421:SF61">
    <property type="entry name" value="OXYGEN SENSOR HISTIDINE KINASE NREB"/>
    <property type="match status" value="1"/>
</dbReference>
<reference evidence="6" key="1">
    <citation type="journal article" date="2014" name="Int. J. Syst. Evol. Microbiol.">
        <title>Complete genome sequence of Corynebacterium casei LMG S-19264T (=DSM 44701T), isolated from a smear-ripened cheese.</title>
        <authorList>
            <consortium name="US DOE Joint Genome Institute (JGI-PGF)"/>
            <person name="Walter F."/>
            <person name="Albersmeier A."/>
            <person name="Kalinowski J."/>
            <person name="Ruckert C."/>
        </authorList>
    </citation>
    <scope>NUCLEOTIDE SEQUENCE</scope>
    <source>
        <strain evidence="6">CGMCC 1.12785</strain>
    </source>
</reference>
<dbReference type="PANTHER" id="PTHR24421">
    <property type="entry name" value="NITRATE/NITRITE SENSOR PROTEIN NARX-RELATED"/>
    <property type="match status" value="1"/>
</dbReference>
<name>A0A8J2XJU4_9MICO</name>
<dbReference type="InterPro" id="IPR003594">
    <property type="entry name" value="HATPase_dom"/>
</dbReference>